<proteinExistence type="predicted"/>
<accession>A0A9W7AXM0</accession>
<evidence type="ECO:0000313" key="1">
    <source>
        <dbReference type="EMBL" id="GMH80811.1"/>
    </source>
</evidence>
<comment type="caution">
    <text evidence="1">The sequence shown here is derived from an EMBL/GenBank/DDBJ whole genome shotgun (WGS) entry which is preliminary data.</text>
</comment>
<reference evidence="2" key="1">
    <citation type="journal article" date="2023" name="Commun. Biol.">
        <title>Genome analysis of Parmales, the sister group of diatoms, reveals the evolutionary specialization of diatoms from phago-mixotrophs to photoautotrophs.</title>
        <authorList>
            <person name="Ban H."/>
            <person name="Sato S."/>
            <person name="Yoshikawa S."/>
            <person name="Yamada K."/>
            <person name="Nakamura Y."/>
            <person name="Ichinomiya M."/>
            <person name="Sato N."/>
            <person name="Blanc-Mathieu R."/>
            <person name="Endo H."/>
            <person name="Kuwata A."/>
            <person name="Ogata H."/>
        </authorList>
    </citation>
    <scope>NUCLEOTIDE SEQUENCE [LARGE SCALE GENOMIC DNA]</scope>
</reference>
<gene>
    <name evidence="1" type="ORF">TL16_g08706</name>
</gene>
<organism evidence="1 2">
    <name type="scientific">Triparma laevis f. inornata</name>
    <dbReference type="NCBI Taxonomy" id="1714386"/>
    <lineage>
        <taxon>Eukaryota</taxon>
        <taxon>Sar</taxon>
        <taxon>Stramenopiles</taxon>
        <taxon>Ochrophyta</taxon>
        <taxon>Bolidophyceae</taxon>
        <taxon>Parmales</taxon>
        <taxon>Triparmaceae</taxon>
        <taxon>Triparma</taxon>
    </lineage>
</organism>
<evidence type="ECO:0000313" key="2">
    <source>
        <dbReference type="Proteomes" id="UP001162640"/>
    </source>
</evidence>
<name>A0A9W7AXM0_9STRA</name>
<sequence>MLPPTPVAVTITAWHTKLITTPNEITYHFLEAIWAHENATRGLVGGKVKAEVGGIATGVGFGPQSSGVALMDTSGGGGSEQKSVQDYIQQFSEETEQVRNCE</sequence>
<dbReference type="EMBL" id="BLQM01000289">
    <property type="protein sequence ID" value="GMH80811.1"/>
    <property type="molecule type" value="Genomic_DNA"/>
</dbReference>
<dbReference type="AlphaFoldDB" id="A0A9W7AXM0"/>
<protein>
    <submittedName>
        <fullName evidence="1">Uncharacterized protein</fullName>
    </submittedName>
</protein>
<dbReference type="Proteomes" id="UP001162640">
    <property type="component" value="Unassembled WGS sequence"/>
</dbReference>